<dbReference type="PANTHER" id="PTHR31471:SF51">
    <property type="entry name" value="REMORIN FAMILY PROTEIN"/>
    <property type="match status" value="1"/>
</dbReference>
<gene>
    <name evidence="4" type="ORF">HUJ06_005623</name>
</gene>
<keyword evidence="5" id="KW-1185">Reference proteome</keyword>
<dbReference type="PANTHER" id="PTHR31471">
    <property type="entry name" value="OS02G0116800 PROTEIN"/>
    <property type="match status" value="1"/>
</dbReference>
<feature type="domain" description="Remorin C-terminal" evidence="3">
    <location>
        <begin position="104"/>
        <end position="204"/>
    </location>
</feature>
<protein>
    <recommendedName>
        <fullName evidence="3">Remorin C-terminal domain-containing protein</fullName>
    </recommendedName>
</protein>
<feature type="region of interest" description="Disordered" evidence="2">
    <location>
        <begin position="175"/>
        <end position="195"/>
    </location>
</feature>
<comment type="caution">
    <text evidence="4">The sequence shown here is derived from an EMBL/GenBank/DDBJ whole genome shotgun (WGS) entry which is preliminary data.</text>
</comment>
<feature type="compositionally biased region" description="Basic and acidic residues" evidence="2">
    <location>
        <begin position="11"/>
        <end position="20"/>
    </location>
</feature>
<sequence>MDYNWPVTDDSSVKKSEGVDRRMTDIATTNAKVPEKIVSRVPTIKKSPTLADQILIETQSMKPGSSIDTKPAPTPPPRRKPTLSTDQDEKLKENSTKPGSRGAGAIAWEKAEMAKIRKRYEQMKNQILLWEDEKKRKAKRRLDRKEGKLERRRQRALQHFSNETAKINQIAQAARENMERQRKKEESEVKEKANKIRSTGKVPVTCFCF</sequence>
<evidence type="ECO:0000313" key="4">
    <source>
        <dbReference type="EMBL" id="DAD34984.1"/>
    </source>
</evidence>
<evidence type="ECO:0000256" key="1">
    <source>
        <dbReference type="ARBA" id="ARBA00005711"/>
    </source>
</evidence>
<feature type="compositionally biased region" description="Polar residues" evidence="2">
    <location>
        <begin position="56"/>
        <end position="68"/>
    </location>
</feature>
<dbReference type="InterPro" id="IPR005516">
    <property type="entry name" value="Remorin_C"/>
</dbReference>
<evidence type="ECO:0000259" key="3">
    <source>
        <dbReference type="Pfam" id="PF03763"/>
    </source>
</evidence>
<name>A0A822YLD5_NELNU</name>
<accession>A0A822YLD5</accession>
<evidence type="ECO:0000256" key="2">
    <source>
        <dbReference type="SAM" id="MobiDB-lite"/>
    </source>
</evidence>
<reference evidence="4 5" key="1">
    <citation type="journal article" date="2020" name="Mol. Biol. Evol.">
        <title>Distinct Expression and Methylation Patterns for Genes with Different Fates following a Single Whole-Genome Duplication in Flowering Plants.</title>
        <authorList>
            <person name="Shi T."/>
            <person name="Rahmani R.S."/>
            <person name="Gugger P.F."/>
            <person name="Wang M."/>
            <person name="Li H."/>
            <person name="Zhang Y."/>
            <person name="Li Z."/>
            <person name="Wang Q."/>
            <person name="Van de Peer Y."/>
            <person name="Marchal K."/>
            <person name="Chen J."/>
        </authorList>
    </citation>
    <scope>NUCLEOTIDE SEQUENCE [LARGE SCALE GENOMIC DNA]</scope>
    <source>
        <tissue evidence="4">Leaf</tissue>
    </source>
</reference>
<dbReference type="Proteomes" id="UP000607653">
    <property type="component" value="Unassembled WGS sequence"/>
</dbReference>
<evidence type="ECO:0000313" key="5">
    <source>
        <dbReference type="Proteomes" id="UP000607653"/>
    </source>
</evidence>
<feature type="region of interest" description="Disordered" evidence="2">
    <location>
        <begin position="48"/>
        <end position="105"/>
    </location>
</feature>
<organism evidence="4 5">
    <name type="scientific">Nelumbo nucifera</name>
    <name type="common">Sacred lotus</name>
    <dbReference type="NCBI Taxonomy" id="4432"/>
    <lineage>
        <taxon>Eukaryota</taxon>
        <taxon>Viridiplantae</taxon>
        <taxon>Streptophyta</taxon>
        <taxon>Embryophyta</taxon>
        <taxon>Tracheophyta</taxon>
        <taxon>Spermatophyta</taxon>
        <taxon>Magnoliopsida</taxon>
        <taxon>Proteales</taxon>
        <taxon>Nelumbonaceae</taxon>
        <taxon>Nelumbo</taxon>
    </lineage>
</organism>
<proteinExistence type="inferred from homology"/>
<feature type="compositionally biased region" description="Basic and acidic residues" evidence="2">
    <location>
        <begin position="176"/>
        <end position="194"/>
    </location>
</feature>
<dbReference type="EMBL" id="DUZY01000004">
    <property type="protein sequence ID" value="DAD34984.1"/>
    <property type="molecule type" value="Genomic_DNA"/>
</dbReference>
<feature type="region of interest" description="Disordered" evidence="2">
    <location>
        <begin position="1"/>
        <end position="20"/>
    </location>
</feature>
<dbReference type="Pfam" id="PF03763">
    <property type="entry name" value="Remorin_C"/>
    <property type="match status" value="1"/>
</dbReference>
<comment type="similarity">
    <text evidence="1">Belongs to the remorin family.</text>
</comment>
<dbReference type="AlphaFoldDB" id="A0A822YLD5"/>